<sequence length="554" mass="63143">MSTSFIDLDSFREASIEVFKAFRDKLNASSSTDIVITSPPKIQYYITQLFTSVKGIMFKPLSTIFNTENAYTVIAITNSDPENMELICTKFQNVPKLRKALLIIPKFTETAKIVLEKYKLQIVSEPSKFQSAQVYVGEFPADFIPVENDFFLMPCNNAFKKLFLFHETTDLYNSSRALAKIQYVYGRIPHVITVGETAERVQRLMEGMLDQTETKKTDSPDIHSLLIFDRTADLITPLSLAQPIEQLYYDYFGMKYGLMTKSNESNITIAMNDKDIIYKEYRHKDLNSGLQYISSLKNQARIGGDEAKEFNSKKEIFTRNNDIFNRLLVEIDHNIFLKSCNCFYHMFEHSVNAELFAERLVSIYGDWKAALRILIIDSLFCYKRGLTKIYPSIQNEVLAEFGSKALEGLMNLDILKLISSENFGWDFDSIVNKLNLFCEEPQTDLSIATFGFTPISTGICEKIATNTISDVQYLFPNTVTGAKMNISGENVEIDETEHRRILVFFVGGVTQTEVSFLKEMEVAKFDGKVQFIIGSTDSIGGNELIEELCPFLKQ</sequence>
<dbReference type="GO" id="GO:0006886">
    <property type="term" value="P:intracellular protein transport"/>
    <property type="evidence" value="ECO:0000318"/>
    <property type="project" value="GO_Central"/>
</dbReference>
<dbReference type="KEGG" id="tva:4755913"/>
<evidence type="ECO:0000256" key="1">
    <source>
        <dbReference type="ARBA" id="ARBA00009884"/>
    </source>
</evidence>
<dbReference type="AlphaFoldDB" id="A2FAF0"/>
<dbReference type="STRING" id="5722.A2FAF0"/>
<dbReference type="InterPro" id="IPR001619">
    <property type="entry name" value="Sec1-like"/>
</dbReference>
<accession>A2FAF0</accession>
<evidence type="ECO:0000313" key="2">
    <source>
        <dbReference type="EMBL" id="EAX98122.1"/>
    </source>
</evidence>
<dbReference type="OrthoDB" id="10262528at2759"/>
<dbReference type="Gene3D" id="3.40.50.1910">
    <property type="match status" value="2"/>
</dbReference>
<dbReference type="InParanoid" id="A2FAF0"/>
<name>A2FAF0_TRIV3</name>
<dbReference type="eggNOG" id="KOG1302">
    <property type="taxonomic scope" value="Eukaryota"/>
</dbReference>
<gene>
    <name evidence="2" type="ORF">TVAG_299960</name>
</gene>
<dbReference type="GO" id="GO:0016192">
    <property type="term" value="P:vesicle-mediated transport"/>
    <property type="evidence" value="ECO:0000318"/>
    <property type="project" value="GO_Central"/>
</dbReference>
<dbReference type="VEuPathDB" id="TrichDB:TVAG_299960"/>
<dbReference type="Pfam" id="PF00995">
    <property type="entry name" value="Sec1"/>
    <property type="match status" value="1"/>
</dbReference>
<protein>
    <submittedName>
        <fullName evidence="2">Sec1 family protein</fullName>
    </submittedName>
</protein>
<dbReference type="GO" id="GO:0005773">
    <property type="term" value="C:vacuole"/>
    <property type="evidence" value="ECO:0000318"/>
    <property type="project" value="GO_Central"/>
</dbReference>
<proteinExistence type="inferred from homology"/>
<dbReference type="Proteomes" id="UP000001542">
    <property type="component" value="Unassembled WGS sequence"/>
</dbReference>
<dbReference type="EMBL" id="DS113687">
    <property type="protein sequence ID" value="EAX98122.1"/>
    <property type="molecule type" value="Genomic_DNA"/>
</dbReference>
<dbReference type="RefSeq" id="XP_001311052.1">
    <property type="nucleotide sequence ID" value="XM_001311051.1"/>
</dbReference>
<dbReference type="SMR" id="A2FAF0"/>
<keyword evidence="3" id="KW-1185">Reference proteome</keyword>
<comment type="similarity">
    <text evidence="1">Belongs to the STXBP/unc-18/SEC1 family.</text>
</comment>
<evidence type="ECO:0000313" key="3">
    <source>
        <dbReference type="Proteomes" id="UP000001542"/>
    </source>
</evidence>
<reference evidence="2" key="1">
    <citation type="submission" date="2006-10" db="EMBL/GenBank/DDBJ databases">
        <authorList>
            <person name="Amadeo P."/>
            <person name="Zhao Q."/>
            <person name="Wortman J."/>
            <person name="Fraser-Liggett C."/>
            <person name="Carlton J."/>
        </authorList>
    </citation>
    <scope>NUCLEOTIDE SEQUENCE</scope>
    <source>
        <strain evidence="2">G3</strain>
    </source>
</reference>
<dbReference type="PANTHER" id="PTHR11679">
    <property type="entry name" value="VESICLE PROTEIN SORTING-ASSOCIATED"/>
    <property type="match status" value="1"/>
</dbReference>
<dbReference type="SUPFAM" id="SSF56815">
    <property type="entry name" value="Sec1/munc18-like (SM) proteins"/>
    <property type="match status" value="1"/>
</dbReference>
<dbReference type="InterPro" id="IPR036045">
    <property type="entry name" value="Sec1-like_sf"/>
</dbReference>
<dbReference type="GO" id="GO:0033263">
    <property type="term" value="C:CORVET complex"/>
    <property type="evidence" value="ECO:0000318"/>
    <property type="project" value="GO_Central"/>
</dbReference>
<dbReference type="InterPro" id="IPR027482">
    <property type="entry name" value="Sec1-like_dom2"/>
</dbReference>
<organism evidence="2 3">
    <name type="scientific">Trichomonas vaginalis (strain ATCC PRA-98 / G3)</name>
    <dbReference type="NCBI Taxonomy" id="412133"/>
    <lineage>
        <taxon>Eukaryota</taxon>
        <taxon>Metamonada</taxon>
        <taxon>Parabasalia</taxon>
        <taxon>Trichomonadida</taxon>
        <taxon>Trichomonadidae</taxon>
        <taxon>Trichomonas</taxon>
    </lineage>
</organism>
<reference evidence="2" key="2">
    <citation type="journal article" date="2007" name="Science">
        <title>Draft genome sequence of the sexually transmitted pathogen Trichomonas vaginalis.</title>
        <authorList>
            <person name="Carlton J.M."/>
            <person name="Hirt R.P."/>
            <person name="Silva J.C."/>
            <person name="Delcher A.L."/>
            <person name="Schatz M."/>
            <person name="Zhao Q."/>
            <person name="Wortman J.R."/>
            <person name="Bidwell S.L."/>
            <person name="Alsmark U.C.M."/>
            <person name="Besteiro S."/>
            <person name="Sicheritz-Ponten T."/>
            <person name="Noel C.J."/>
            <person name="Dacks J.B."/>
            <person name="Foster P.G."/>
            <person name="Simillion C."/>
            <person name="Van de Peer Y."/>
            <person name="Miranda-Saavedra D."/>
            <person name="Barton G.J."/>
            <person name="Westrop G.D."/>
            <person name="Mueller S."/>
            <person name="Dessi D."/>
            <person name="Fiori P.L."/>
            <person name="Ren Q."/>
            <person name="Paulsen I."/>
            <person name="Zhang H."/>
            <person name="Bastida-Corcuera F.D."/>
            <person name="Simoes-Barbosa A."/>
            <person name="Brown M.T."/>
            <person name="Hayes R.D."/>
            <person name="Mukherjee M."/>
            <person name="Okumura C.Y."/>
            <person name="Schneider R."/>
            <person name="Smith A.J."/>
            <person name="Vanacova S."/>
            <person name="Villalvazo M."/>
            <person name="Haas B.J."/>
            <person name="Pertea M."/>
            <person name="Feldblyum T.V."/>
            <person name="Utterback T.R."/>
            <person name="Shu C.L."/>
            <person name="Osoegawa K."/>
            <person name="de Jong P.J."/>
            <person name="Hrdy I."/>
            <person name="Horvathova L."/>
            <person name="Zubacova Z."/>
            <person name="Dolezal P."/>
            <person name="Malik S.B."/>
            <person name="Logsdon J.M. Jr."/>
            <person name="Henze K."/>
            <person name="Gupta A."/>
            <person name="Wang C.C."/>
            <person name="Dunne R.L."/>
            <person name="Upcroft J.A."/>
            <person name="Upcroft P."/>
            <person name="White O."/>
            <person name="Salzberg S.L."/>
            <person name="Tang P."/>
            <person name="Chiu C.-H."/>
            <person name="Lee Y.-S."/>
            <person name="Embley T.M."/>
            <person name="Coombs G.H."/>
            <person name="Mottram J.C."/>
            <person name="Tachezy J."/>
            <person name="Fraser-Liggett C.M."/>
            <person name="Johnson P.J."/>
        </authorList>
    </citation>
    <scope>NUCLEOTIDE SEQUENCE [LARGE SCALE GENOMIC DNA]</scope>
    <source>
        <strain evidence="2">G3</strain>
    </source>
</reference>
<dbReference type="VEuPathDB" id="TrichDB:TVAGG3_0355610"/>